<organism evidence="10 11">
    <name type="scientific">Aurantiacibacter atlanticus</name>
    <dbReference type="NCBI Taxonomy" id="1648404"/>
    <lineage>
        <taxon>Bacteria</taxon>
        <taxon>Pseudomonadati</taxon>
        <taxon>Pseudomonadota</taxon>
        <taxon>Alphaproteobacteria</taxon>
        <taxon>Sphingomonadales</taxon>
        <taxon>Erythrobacteraceae</taxon>
        <taxon>Aurantiacibacter</taxon>
    </lineage>
</organism>
<protein>
    <submittedName>
        <fullName evidence="10">Glutamate-ammonia ligase adenylyltransferase</fullName>
    </submittedName>
</protein>
<keyword evidence="3" id="KW-0547">Nucleotide-binding</keyword>
<feature type="domain" description="Glutamate-ammonia ligase adenylyltransferase repeated" evidence="8">
    <location>
        <begin position="86"/>
        <end position="277"/>
    </location>
</feature>
<evidence type="ECO:0000259" key="9">
    <source>
        <dbReference type="Pfam" id="PF08335"/>
    </source>
</evidence>
<reference evidence="10 11" key="1">
    <citation type="journal article" date="2015" name="Int. J. Syst. Evol. Microbiol.">
        <title>Erythrobacter atlanticus sp. nov., a bacterium from ocean sediment able to degrade polycyclic aromatic hydrocarbons.</title>
        <authorList>
            <person name="Zhuang L."/>
            <person name="Liu Y."/>
            <person name="Wang L."/>
            <person name="Wang W."/>
            <person name="Shao Z."/>
        </authorList>
    </citation>
    <scope>NUCLEOTIDE SEQUENCE [LARGE SCALE GENOMIC DNA]</scope>
    <source>
        <strain evidence="11">s21-N3</strain>
    </source>
</reference>
<dbReference type="EMBL" id="CP011310">
    <property type="protein sequence ID" value="AKQ43045.2"/>
    <property type="molecule type" value="Genomic_DNA"/>
</dbReference>
<dbReference type="Pfam" id="PF08335">
    <property type="entry name" value="GlnD_UR_UTase"/>
    <property type="match status" value="1"/>
</dbReference>
<dbReference type="AlphaFoldDB" id="A0A0H4VF90"/>
<dbReference type="SUPFAM" id="SSF81301">
    <property type="entry name" value="Nucleotidyltransferase"/>
    <property type="match status" value="2"/>
</dbReference>
<dbReference type="GO" id="GO:0016874">
    <property type="term" value="F:ligase activity"/>
    <property type="evidence" value="ECO:0007669"/>
    <property type="project" value="UniProtKB-KW"/>
</dbReference>
<dbReference type="KEGG" id="ery:CP97_01535"/>
<evidence type="ECO:0000256" key="7">
    <source>
        <dbReference type="SAM" id="MobiDB-lite"/>
    </source>
</evidence>
<keyword evidence="6" id="KW-0511">Multifunctional enzyme</keyword>
<name>A0A0H4VF90_9SPHN</name>
<keyword evidence="5" id="KW-0460">Magnesium</keyword>
<dbReference type="GO" id="GO:0005829">
    <property type="term" value="C:cytosol"/>
    <property type="evidence" value="ECO:0007669"/>
    <property type="project" value="TreeGrafter"/>
</dbReference>
<evidence type="ECO:0000256" key="6">
    <source>
        <dbReference type="ARBA" id="ARBA00023268"/>
    </source>
</evidence>
<dbReference type="CDD" id="cd05401">
    <property type="entry name" value="NT_GlnE_GlnD_like"/>
    <property type="match status" value="1"/>
</dbReference>
<evidence type="ECO:0000256" key="4">
    <source>
        <dbReference type="ARBA" id="ARBA00022840"/>
    </source>
</evidence>
<proteinExistence type="predicted"/>
<feature type="region of interest" description="Disordered" evidence="7">
    <location>
        <begin position="21"/>
        <end position="46"/>
    </location>
</feature>
<evidence type="ECO:0000313" key="10">
    <source>
        <dbReference type="EMBL" id="AKQ43045.2"/>
    </source>
</evidence>
<evidence type="ECO:0000256" key="5">
    <source>
        <dbReference type="ARBA" id="ARBA00022842"/>
    </source>
</evidence>
<evidence type="ECO:0000259" key="8">
    <source>
        <dbReference type="Pfam" id="PF03710"/>
    </source>
</evidence>
<dbReference type="PANTHER" id="PTHR30621">
    <property type="entry name" value="GLUTAMINE SYNTHETASE ADENYLYLTRANSFERASE"/>
    <property type="match status" value="1"/>
</dbReference>
<evidence type="ECO:0000313" key="11">
    <source>
        <dbReference type="Proteomes" id="UP000059113"/>
    </source>
</evidence>
<dbReference type="PANTHER" id="PTHR30621:SF0">
    <property type="entry name" value="BIFUNCTIONAL GLUTAMINE SYNTHETASE ADENYLYLTRANSFERASE_ADENYLYL-REMOVING ENZYME"/>
    <property type="match status" value="1"/>
</dbReference>
<dbReference type="Pfam" id="PF03710">
    <property type="entry name" value="GlnE"/>
    <property type="match status" value="2"/>
</dbReference>
<evidence type="ECO:0000256" key="2">
    <source>
        <dbReference type="ARBA" id="ARBA00022695"/>
    </source>
</evidence>
<keyword evidence="10" id="KW-0436">Ligase</keyword>
<dbReference type="NCBIfam" id="NF008292">
    <property type="entry name" value="PRK11072.1"/>
    <property type="match status" value="1"/>
</dbReference>
<keyword evidence="4" id="KW-0067">ATP-binding</keyword>
<dbReference type="InterPro" id="IPR013546">
    <property type="entry name" value="PII_UdlTrfase/GS_AdlTrfase"/>
</dbReference>
<dbReference type="STRING" id="1648404.CP97_01535"/>
<keyword evidence="11" id="KW-1185">Reference proteome</keyword>
<keyword evidence="1 10" id="KW-0808">Transferase</keyword>
<dbReference type="InterPro" id="IPR043519">
    <property type="entry name" value="NT_sf"/>
</dbReference>
<accession>A0A0H4VF90</accession>
<sequence length="930" mass="101651">MRVANRFGTVCDAGQAVAHPLPRGAAAGRTDRDESRSHMTGPDMAGDWQSAIDRAQKHSPFLRLALERRPELGEMLKKGQGDEALAVAKASGEGAEDTGLALRRERLSLALVLGVGDLAGAFPLARIMKELSAFADRALDSAMLAAVRHRVPDGDTTGFIGLALGKQGAGELNYSSDIDPILLFDPDTLPRRERDEPGEAAQRYARHLVELLSTRTGDGYVLRVDLRLRPASEVSPLALSFNGAISHYESSALAWERAAFIRSRAAAGDIAAGQRFLDDIRPFVWRKSLDFTAIEEIRRLTARIRSAYDGPREPRPGFDIKRGRGGIREIEFYAQTHQLIYGGRMPALRCKGTREALDALAAAQIIKPDDAQLLGESYDRLRTIEHRFQMVDDRQTHEVPANADAIDNVAHLDGLPDGAALLDELGRICGAVAQVYDDLLGEDDGADGATTVNVPQAFEDKFRARVEHWRGTIRALRSGEARKAFAAMQPDLLQALADAPEPARALARWETFLSRLPSAINLFRLFEERPGLLDRVLRILTRAQPLADELARRPELLDALIDASALDLPGEVNALAARMARSEESDYEARLDRLRQVVGEERFALGVQLIECRHDPLDIAEGLCRVAEAAVATGADSAIREFQAAHGVIPDSELVILGLGRLGGGALTHASDLDIVFLFTGDIGLESDGPRPLSTALYYNRLATRVTAALTVPTAEGALYEIDTRLRPEGKQGPLAVGFEAFAKYQHESAWTWEHMALARARPIYGSDGARDALAGIVRDVLTAPRDAAKLRDDVLTMRAGVVKAKPPQGPLDVKLLRGGLMDSEFLIHYLQLRERIALEPALEKALRTLADAGLLPASHVDDHLALTRFLVAERLFAPDGSEPLESTRAVMAKACGHETYPQLVASLYESRRNIAAQWRAHFGDELEIE</sequence>
<dbReference type="Gene3D" id="3.30.460.10">
    <property type="entry name" value="Beta Polymerase, domain 2"/>
    <property type="match status" value="2"/>
</dbReference>
<dbReference type="Proteomes" id="UP000059113">
    <property type="component" value="Chromosome"/>
</dbReference>
<gene>
    <name evidence="10" type="ORF">CP97_01535</name>
</gene>
<keyword evidence="2 10" id="KW-0548">Nucleotidyltransferase</keyword>
<reference evidence="11" key="2">
    <citation type="submission" date="2015-04" db="EMBL/GenBank/DDBJ databases">
        <title>The complete genome sequence of Erythrobacter sp. s21-N3.</title>
        <authorList>
            <person name="Zhuang L."/>
            <person name="Liu Y."/>
            <person name="Shao Z."/>
        </authorList>
    </citation>
    <scope>NUCLEOTIDE SEQUENCE [LARGE SCALE GENOMIC DNA]</scope>
    <source>
        <strain evidence="11">s21-N3</strain>
    </source>
</reference>
<dbReference type="SUPFAM" id="SSF81593">
    <property type="entry name" value="Nucleotidyltransferase substrate binding subunit/domain"/>
    <property type="match status" value="2"/>
</dbReference>
<dbReference type="InterPro" id="IPR023057">
    <property type="entry name" value="GlnE"/>
</dbReference>
<dbReference type="GO" id="GO:0000820">
    <property type="term" value="P:regulation of glutamine family amino acid metabolic process"/>
    <property type="evidence" value="ECO:0007669"/>
    <property type="project" value="TreeGrafter"/>
</dbReference>
<dbReference type="GO" id="GO:0005524">
    <property type="term" value="F:ATP binding"/>
    <property type="evidence" value="ECO:0007669"/>
    <property type="project" value="UniProtKB-KW"/>
</dbReference>
<feature type="domain" description="PII-uridylyltransferase/Glutamine-synthetase adenylyltransferase" evidence="9">
    <location>
        <begin position="316"/>
        <end position="439"/>
    </location>
</feature>
<evidence type="ECO:0000256" key="3">
    <source>
        <dbReference type="ARBA" id="ARBA00022741"/>
    </source>
</evidence>
<dbReference type="GO" id="GO:0008882">
    <property type="term" value="F:[glutamate-ammonia-ligase] adenylyltransferase activity"/>
    <property type="evidence" value="ECO:0007669"/>
    <property type="project" value="InterPro"/>
</dbReference>
<dbReference type="Gene3D" id="1.20.120.330">
    <property type="entry name" value="Nucleotidyltransferases domain 2"/>
    <property type="match status" value="2"/>
</dbReference>
<evidence type="ECO:0000256" key="1">
    <source>
        <dbReference type="ARBA" id="ARBA00022679"/>
    </source>
</evidence>
<dbReference type="InterPro" id="IPR005190">
    <property type="entry name" value="GlnE_rpt_dom"/>
</dbReference>
<feature type="domain" description="Glutamate-ammonia ligase adenylyltransferase repeated" evidence="8">
    <location>
        <begin position="534"/>
        <end position="769"/>
    </location>
</feature>